<dbReference type="InterPro" id="IPR036412">
    <property type="entry name" value="HAD-like_sf"/>
</dbReference>
<comment type="caution">
    <text evidence="1">The sequence shown here is derived from an EMBL/GenBank/DDBJ whole genome shotgun (WGS) entry which is preliminary data.</text>
</comment>
<dbReference type="PANTHER" id="PTHR43434:SF20">
    <property type="entry name" value="5'-NUCLEOTIDASE"/>
    <property type="match status" value="1"/>
</dbReference>
<keyword evidence="2" id="KW-1185">Reference proteome</keyword>
<sequence>MRKKYILFDLDGTLTDSSEGITKSVQYALDKLGITENDEAVLKRYIGPPLDESFAKFHGLSREDALKAVNYYRERYKDTGIYENRLFDGIKELLSSLKKEGYITALATCKPEIYVPTILKYFDIEQYFDIAVGSELEGGARRHKDDVINEVFNQIIKLNKADNADITNASDTTNVSDTADILNDIKADSIMIGDRKDDILGAKNCGIESIGVRYGFAEENELENAGADYIVENVQDIITTLDEM</sequence>
<organism evidence="1 2">
    <name type="scientific">[Lactobacillus] rogosae</name>
    <dbReference type="NCBI Taxonomy" id="706562"/>
    <lineage>
        <taxon>Bacteria</taxon>
        <taxon>Bacillati</taxon>
        <taxon>Bacillota</taxon>
        <taxon>Clostridia</taxon>
        <taxon>Lachnospirales</taxon>
        <taxon>Lachnospiraceae</taxon>
        <taxon>Lachnospira</taxon>
    </lineage>
</organism>
<dbReference type="InterPro" id="IPR050155">
    <property type="entry name" value="HAD-like_hydrolase_sf"/>
</dbReference>
<dbReference type="Gene3D" id="3.40.50.1000">
    <property type="entry name" value="HAD superfamily/HAD-like"/>
    <property type="match status" value="1"/>
</dbReference>
<dbReference type="Gene3D" id="1.10.150.240">
    <property type="entry name" value="Putative phosphatase, domain 2"/>
    <property type="match status" value="1"/>
</dbReference>
<dbReference type="PANTHER" id="PTHR43434">
    <property type="entry name" value="PHOSPHOGLYCOLATE PHOSPHATASE"/>
    <property type="match status" value="1"/>
</dbReference>
<proteinExistence type="predicted"/>
<dbReference type="Pfam" id="PF13419">
    <property type="entry name" value="HAD_2"/>
    <property type="match status" value="1"/>
</dbReference>
<name>A0ABV1BV32_9FIRM</name>
<protein>
    <submittedName>
        <fullName evidence="1">HAD hydrolase-like protein</fullName>
    </submittedName>
</protein>
<evidence type="ECO:0000313" key="2">
    <source>
        <dbReference type="Proteomes" id="UP001442364"/>
    </source>
</evidence>
<dbReference type="SUPFAM" id="SSF56784">
    <property type="entry name" value="HAD-like"/>
    <property type="match status" value="1"/>
</dbReference>
<evidence type="ECO:0000313" key="1">
    <source>
        <dbReference type="EMBL" id="MEQ2378848.1"/>
    </source>
</evidence>
<dbReference type="RefSeq" id="WP_055174202.1">
    <property type="nucleotide sequence ID" value="NZ_DAWDAH010000007.1"/>
</dbReference>
<dbReference type="EMBL" id="JBBMER010000002">
    <property type="protein sequence ID" value="MEQ2378848.1"/>
    <property type="molecule type" value="Genomic_DNA"/>
</dbReference>
<accession>A0ABV1BV32</accession>
<dbReference type="SFLD" id="SFLDS00003">
    <property type="entry name" value="Haloacid_Dehalogenase"/>
    <property type="match status" value="1"/>
</dbReference>
<gene>
    <name evidence="1" type="ORF">WMO14_02975</name>
</gene>
<reference evidence="1 2" key="1">
    <citation type="submission" date="2024-03" db="EMBL/GenBank/DDBJ databases">
        <title>Human intestinal bacterial collection.</title>
        <authorList>
            <person name="Pauvert C."/>
            <person name="Hitch T.C.A."/>
            <person name="Clavel T."/>
        </authorList>
    </citation>
    <scope>NUCLEOTIDE SEQUENCE [LARGE SCALE GENOMIC DNA]</scope>
    <source>
        <strain evidence="1 2">CLA-AA-H255</strain>
    </source>
</reference>
<dbReference type="SFLD" id="SFLDG01129">
    <property type="entry name" value="C1.5:_HAD__Beta-PGM__Phosphata"/>
    <property type="match status" value="1"/>
</dbReference>
<dbReference type="InterPro" id="IPR023198">
    <property type="entry name" value="PGP-like_dom2"/>
</dbReference>
<dbReference type="InterPro" id="IPR041492">
    <property type="entry name" value="HAD_2"/>
</dbReference>
<dbReference type="Proteomes" id="UP001442364">
    <property type="component" value="Unassembled WGS sequence"/>
</dbReference>
<dbReference type="InterPro" id="IPR023214">
    <property type="entry name" value="HAD_sf"/>
</dbReference>